<dbReference type="AlphaFoldDB" id="A0A940WHQ5"/>
<reference evidence="1" key="1">
    <citation type="submission" date="2021-02" db="EMBL/GenBank/DDBJ databases">
        <title>Draft genome sequence of Microbispora sp. RL4-1S isolated from rice leaves in Thailand.</title>
        <authorList>
            <person name="Muangham S."/>
            <person name="Duangmal K."/>
        </authorList>
    </citation>
    <scope>NUCLEOTIDE SEQUENCE</scope>
    <source>
        <strain evidence="1">RL4-1S</strain>
    </source>
</reference>
<dbReference type="Gene3D" id="3.90.1150.10">
    <property type="entry name" value="Aspartate Aminotransferase, domain 1"/>
    <property type="match status" value="1"/>
</dbReference>
<evidence type="ECO:0000313" key="1">
    <source>
        <dbReference type="EMBL" id="MBP2703417.1"/>
    </source>
</evidence>
<dbReference type="RefSeq" id="WP_210154681.1">
    <property type="nucleotide sequence ID" value="NZ_JAFCNB010000002.1"/>
</dbReference>
<keyword evidence="2" id="KW-1185">Reference proteome</keyword>
<sequence>MTRPITRLRRAAAEREAAGLRRALCPRAPGHDGLLDLASNDYLGLSRDERLVEAAVRTRAAEVAAIIRELGLTGVPAAAVVPVVLGPARAAVEAAAPCADLGVRVGCFRPPSVPDGRSCLRLTARADLRSDDLAAVRNALTAVAKAKVDR</sequence>
<proteinExistence type="predicted"/>
<accession>A0A940WHQ5</accession>
<dbReference type="InterPro" id="IPR015422">
    <property type="entry name" value="PyrdxlP-dep_Trfase_small"/>
</dbReference>
<dbReference type="EMBL" id="JAFCNB010000002">
    <property type="protein sequence ID" value="MBP2703417.1"/>
    <property type="molecule type" value="Genomic_DNA"/>
</dbReference>
<evidence type="ECO:0008006" key="3">
    <source>
        <dbReference type="Google" id="ProtNLM"/>
    </source>
</evidence>
<evidence type="ECO:0000313" key="2">
    <source>
        <dbReference type="Proteomes" id="UP000674234"/>
    </source>
</evidence>
<gene>
    <name evidence="1" type="ORF">JOL79_06340</name>
</gene>
<organism evidence="1 2">
    <name type="scientific">Microbispora oryzae</name>
    <dbReference type="NCBI Taxonomy" id="2806554"/>
    <lineage>
        <taxon>Bacteria</taxon>
        <taxon>Bacillati</taxon>
        <taxon>Actinomycetota</taxon>
        <taxon>Actinomycetes</taxon>
        <taxon>Streptosporangiales</taxon>
        <taxon>Streptosporangiaceae</taxon>
        <taxon>Microbispora</taxon>
    </lineage>
</organism>
<dbReference type="SUPFAM" id="SSF53383">
    <property type="entry name" value="PLP-dependent transferases"/>
    <property type="match status" value="1"/>
</dbReference>
<comment type="caution">
    <text evidence="1">The sequence shown here is derived from an EMBL/GenBank/DDBJ whole genome shotgun (WGS) entry which is preliminary data.</text>
</comment>
<dbReference type="Proteomes" id="UP000674234">
    <property type="component" value="Unassembled WGS sequence"/>
</dbReference>
<dbReference type="InterPro" id="IPR015424">
    <property type="entry name" value="PyrdxlP-dep_Trfase"/>
</dbReference>
<protein>
    <recommendedName>
        <fullName evidence="3">Aminotransferase class I/II-fold pyridoxal phosphate-dependent enzyme</fullName>
    </recommendedName>
</protein>
<name>A0A940WHQ5_9ACTN</name>